<dbReference type="AlphaFoldDB" id="A0A9P6LRI8"/>
<dbReference type="PROSITE" id="PS50290">
    <property type="entry name" value="PI3_4_KINASE_3"/>
    <property type="match status" value="1"/>
</dbReference>
<sequence>CGEDLRLNQRIQQLFTLMDGIMRKDPQCSKQDISVDEYKVIPNWVGNTKSLKNYIEEELSNEDVWKRTQKQYGDFVMSFNGDDHKMDDPADGEGGDIDTE</sequence>
<feature type="non-terminal residue" evidence="3">
    <location>
        <position position="1"/>
    </location>
</feature>
<proteinExistence type="predicted"/>
<name>A0A9P6LRI8_9FUNG</name>
<dbReference type="EMBL" id="JAAAHW010010152">
    <property type="protein sequence ID" value="KAF9929864.1"/>
    <property type="molecule type" value="Genomic_DNA"/>
</dbReference>
<feature type="compositionally biased region" description="Acidic residues" evidence="1">
    <location>
        <begin position="89"/>
        <end position="100"/>
    </location>
</feature>
<keyword evidence="4" id="KW-1185">Reference proteome</keyword>
<evidence type="ECO:0000259" key="2">
    <source>
        <dbReference type="PROSITE" id="PS50290"/>
    </source>
</evidence>
<dbReference type="SUPFAM" id="SSF56112">
    <property type="entry name" value="Protein kinase-like (PK-like)"/>
    <property type="match status" value="1"/>
</dbReference>
<organism evidence="3 4">
    <name type="scientific">Modicella reniformis</name>
    <dbReference type="NCBI Taxonomy" id="1440133"/>
    <lineage>
        <taxon>Eukaryota</taxon>
        <taxon>Fungi</taxon>
        <taxon>Fungi incertae sedis</taxon>
        <taxon>Mucoromycota</taxon>
        <taxon>Mortierellomycotina</taxon>
        <taxon>Mortierellomycetes</taxon>
        <taxon>Mortierellales</taxon>
        <taxon>Mortierellaceae</taxon>
        <taxon>Modicella</taxon>
    </lineage>
</organism>
<dbReference type="InterPro" id="IPR011009">
    <property type="entry name" value="Kinase-like_dom_sf"/>
</dbReference>
<dbReference type="OrthoDB" id="381190at2759"/>
<protein>
    <recommendedName>
        <fullName evidence="2">PI3K/PI4K catalytic domain-containing protein</fullName>
    </recommendedName>
</protein>
<accession>A0A9P6LRI8</accession>
<reference evidence="3" key="1">
    <citation type="journal article" date="2020" name="Fungal Divers.">
        <title>Resolving the Mortierellaceae phylogeny through synthesis of multi-gene phylogenetics and phylogenomics.</title>
        <authorList>
            <person name="Vandepol N."/>
            <person name="Liber J."/>
            <person name="Desiro A."/>
            <person name="Na H."/>
            <person name="Kennedy M."/>
            <person name="Barry K."/>
            <person name="Grigoriev I.V."/>
            <person name="Miller A.N."/>
            <person name="O'Donnell K."/>
            <person name="Stajich J.E."/>
            <person name="Bonito G."/>
        </authorList>
    </citation>
    <scope>NUCLEOTIDE SEQUENCE</scope>
    <source>
        <strain evidence="3">MES-2147</strain>
    </source>
</reference>
<dbReference type="InterPro" id="IPR000403">
    <property type="entry name" value="PI3/4_kinase_cat_dom"/>
</dbReference>
<evidence type="ECO:0000256" key="1">
    <source>
        <dbReference type="SAM" id="MobiDB-lite"/>
    </source>
</evidence>
<gene>
    <name evidence="3" type="ORF">BGZ65_005606</name>
</gene>
<dbReference type="Gene3D" id="3.30.1010.10">
    <property type="entry name" value="Phosphatidylinositol 3-kinase Catalytic Subunit, Chain A, domain 4"/>
    <property type="match status" value="1"/>
</dbReference>
<feature type="region of interest" description="Disordered" evidence="1">
    <location>
        <begin position="79"/>
        <end position="100"/>
    </location>
</feature>
<evidence type="ECO:0000313" key="4">
    <source>
        <dbReference type="Proteomes" id="UP000749646"/>
    </source>
</evidence>
<feature type="domain" description="PI3K/PI4K catalytic" evidence="2">
    <location>
        <begin position="1"/>
        <end position="100"/>
    </location>
</feature>
<dbReference type="Proteomes" id="UP000749646">
    <property type="component" value="Unassembled WGS sequence"/>
</dbReference>
<comment type="caution">
    <text evidence="3">The sequence shown here is derived from an EMBL/GenBank/DDBJ whole genome shotgun (WGS) entry which is preliminary data.</text>
</comment>
<evidence type="ECO:0000313" key="3">
    <source>
        <dbReference type="EMBL" id="KAF9929864.1"/>
    </source>
</evidence>
<feature type="non-terminal residue" evidence="3">
    <location>
        <position position="100"/>
    </location>
</feature>